<evidence type="ECO:0000256" key="5">
    <source>
        <dbReference type="ARBA" id="ARBA00023224"/>
    </source>
</evidence>
<dbReference type="InterPro" id="IPR035892">
    <property type="entry name" value="C2_domain_sf"/>
</dbReference>
<dbReference type="SMART" id="SM00148">
    <property type="entry name" value="PLCXc"/>
    <property type="match status" value="1"/>
</dbReference>
<dbReference type="PROSITE" id="PS50003">
    <property type="entry name" value="PH_DOMAIN"/>
    <property type="match status" value="2"/>
</dbReference>
<dbReference type="EMBL" id="RCHS01002303">
    <property type="protein sequence ID" value="RMX48236.1"/>
    <property type="molecule type" value="Genomic_DNA"/>
</dbReference>
<keyword evidence="3 6" id="KW-0442">Lipid degradation</keyword>
<feature type="domain" description="PH" evidence="8">
    <location>
        <begin position="27"/>
        <end position="123"/>
    </location>
</feature>
<dbReference type="GO" id="GO:0016042">
    <property type="term" value="P:lipid catabolic process"/>
    <property type="evidence" value="ECO:0007669"/>
    <property type="project" value="UniProtKB-KW"/>
</dbReference>
<dbReference type="InterPro" id="IPR011993">
    <property type="entry name" value="PH-like_dom_sf"/>
</dbReference>
<dbReference type="PROSITE" id="PS50007">
    <property type="entry name" value="PIPLC_X_DOMAIN"/>
    <property type="match status" value="1"/>
</dbReference>
<feature type="region of interest" description="Disordered" evidence="7">
    <location>
        <begin position="679"/>
        <end position="713"/>
    </location>
</feature>
<dbReference type="GO" id="GO:0004435">
    <property type="term" value="F:phosphatidylinositol-4,5-bisphosphate phospholipase C activity"/>
    <property type="evidence" value="ECO:0007669"/>
    <property type="project" value="UniProtKB-EC"/>
</dbReference>
<dbReference type="SUPFAM" id="SSF47473">
    <property type="entry name" value="EF-hand"/>
    <property type="match status" value="1"/>
</dbReference>
<dbReference type="InterPro" id="IPR017946">
    <property type="entry name" value="PLC-like_Pdiesterase_TIM-brl"/>
</dbReference>
<name>A0A3M6U3Q9_POCDA</name>
<dbReference type="SMART" id="SM00149">
    <property type="entry name" value="PLCYc"/>
    <property type="match status" value="1"/>
</dbReference>
<dbReference type="InterPro" id="IPR001711">
    <property type="entry name" value="PLipase_C_Pinositol-sp_Y"/>
</dbReference>
<evidence type="ECO:0000313" key="11">
    <source>
        <dbReference type="Proteomes" id="UP000275408"/>
    </source>
</evidence>
<dbReference type="PROSITE" id="PS50008">
    <property type="entry name" value="PIPLC_Y_DOMAIN"/>
    <property type="match status" value="1"/>
</dbReference>
<organism evidence="10 11">
    <name type="scientific">Pocillopora damicornis</name>
    <name type="common">Cauliflower coral</name>
    <name type="synonym">Millepora damicornis</name>
    <dbReference type="NCBI Taxonomy" id="46731"/>
    <lineage>
        <taxon>Eukaryota</taxon>
        <taxon>Metazoa</taxon>
        <taxon>Cnidaria</taxon>
        <taxon>Anthozoa</taxon>
        <taxon>Hexacorallia</taxon>
        <taxon>Scleractinia</taxon>
        <taxon>Astrocoeniina</taxon>
        <taxon>Pocilloporidae</taxon>
        <taxon>Pocillopora</taxon>
    </lineage>
</organism>
<dbReference type="GO" id="GO:0048015">
    <property type="term" value="P:phosphatidylinositol-mediated signaling"/>
    <property type="evidence" value="ECO:0007669"/>
    <property type="project" value="TreeGrafter"/>
</dbReference>
<reference evidence="10 11" key="1">
    <citation type="journal article" date="2018" name="Sci. Rep.">
        <title>Comparative analysis of the Pocillopora damicornis genome highlights role of immune system in coral evolution.</title>
        <authorList>
            <person name="Cunning R."/>
            <person name="Bay R.A."/>
            <person name="Gillette P."/>
            <person name="Baker A.C."/>
            <person name="Traylor-Knowles N."/>
        </authorList>
    </citation>
    <scope>NUCLEOTIDE SEQUENCE [LARGE SCALE GENOMIC DNA]</scope>
    <source>
        <strain evidence="10">RSMAS</strain>
        <tissue evidence="10">Whole animal</tissue>
    </source>
</reference>
<dbReference type="CDD" id="cd00275">
    <property type="entry name" value="C2_PLC_like"/>
    <property type="match status" value="1"/>
</dbReference>
<accession>A0A3M6U3Q9</accession>
<dbReference type="SUPFAM" id="SSF50729">
    <property type="entry name" value="PH domain-like"/>
    <property type="match status" value="2"/>
</dbReference>
<comment type="catalytic activity">
    <reaction evidence="1 6">
        <text>a 1,2-diacyl-sn-glycero-3-phospho-(1D-myo-inositol-4,5-bisphosphate) + H2O = 1D-myo-inositol 1,4,5-trisphosphate + a 1,2-diacyl-sn-glycerol + H(+)</text>
        <dbReference type="Rhea" id="RHEA:33179"/>
        <dbReference type="ChEBI" id="CHEBI:15377"/>
        <dbReference type="ChEBI" id="CHEBI:15378"/>
        <dbReference type="ChEBI" id="CHEBI:17815"/>
        <dbReference type="ChEBI" id="CHEBI:58456"/>
        <dbReference type="ChEBI" id="CHEBI:203600"/>
        <dbReference type="EC" id="3.1.4.11"/>
    </reaction>
</comment>
<dbReference type="Pfam" id="PF00388">
    <property type="entry name" value="PI-PLC-X"/>
    <property type="match status" value="1"/>
</dbReference>
<protein>
    <recommendedName>
        <fullName evidence="6">Phosphoinositide phospholipase C</fullName>
        <ecNumber evidence="6">3.1.4.11</ecNumber>
    </recommendedName>
</protein>
<evidence type="ECO:0000256" key="7">
    <source>
        <dbReference type="SAM" id="MobiDB-lite"/>
    </source>
</evidence>
<dbReference type="SUPFAM" id="SSF51695">
    <property type="entry name" value="PLC-like phosphodiesterases"/>
    <property type="match status" value="1"/>
</dbReference>
<dbReference type="PRINTS" id="PR00390">
    <property type="entry name" value="PHPHLIPASEC"/>
</dbReference>
<dbReference type="Gene3D" id="1.10.238.10">
    <property type="entry name" value="EF-hand"/>
    <property type="match status" value="1"/>
</dbReference>
<proteinExistence type="predicted"/>
<gene>
    <name evidence="10" type="ORF">pdam_00005396</name>
</gene>
<dbReference type="InterPro" id="IPR000909">
    <property type="entry name" value="PLipase_C_PInositol-sp_X_dom"/>
</dbReference>
<evidence type="ECO:0000256" key="1">
    <source>
        <dbReference type="ARBA" id="ARBA00001195"/>
    </source>
</evidence>
<keyword evidence="2 6" id="KW-0378">Hydrolase</keyword>
<evidence type="ECO:0000256" key="4">
    <source>
        <dbReference type="ARBA" id="ARBA00023098"/>
    </source>
</evidence>
<dbReference type="GO" id="GO:0046488">
    <property type="term" value="P:phosphatidylinositol metabolic process"/>
    <property type="evidence" value="ECO:0007669"/>
    <property type="project" value="TreeGrafter"/>
</dbReference>
<dbReference type="InterPro" id="IPR001192">
    <property type="entry name" value="PI-PLC_fam"/>
</dbReference>
<dbReference type="GO" id="GO:0051209">
    <property type="term" value="P:release of sequestered calcium ion into cytosol"/>
    <property type="evidence" value="ECO:0007669"/>
    <property type="project" value="TreeGrafter"/>
</dbReference>
<evidence type="ECO:0000313" key="10">
    <source>
        <dbReference type="EMBL" id="RMX48236.1"/>
    </source>
</evidence>
<dbReference type="InterPro" id="IPR011992">
    <property type="entry name" value="EF-hand-dom_pair"/>
</dbReference>
<dbReference type="Pfam" id="PF00169">
    <property type="entry name" value="PH"/>
    <property type="match status" value="1"/>
</dbReference>
<feature type="domain" description="PH" evidence="8">
    <location>
        <begin position="176"/>
        <end position="294"/>
    </location>
</feature>
<feature type="compositionally biased region" description="Low complexity" evidence="7">
    <location>
        <begin position="689"/>
        <end position="705"/>
    </location>
</feature>
<dbReference type="AlphaFoldDB" id="A0A3M6U3Q9"/>
<dbReference type="STRING" id="46731.A0A3M6U3Q9"/>
<keyword evidence="4 6" id="KW-0443">Lipid metabolism</keyword>
<keyword evidence="5" id="KW-0807">Transducer</keyword>
<dbReference type="Gene3D" id="2.30.29.30">
    <property type="entry name" value="Pleckstrin-homology domain (PH domain)/Phosphotyrosine-binding domain (PTB)"/>
    <property type="match status" value="2"/>
</dbReference>
<dbReference type="OrthoDB" id="269822at2759"/>
<evidence type="ECO:0000259" key="9">
    <source>
        <dbReference type="PROSITE" id="PS50008"/>
    </source>
</evidence>
<evidence type="ECO:0000259" key="8">
    <source>
        <dbReference type="PROSITE" id="PS50003"/>
    </source>
</evidence>
<dbReference type="FunFam" id="3.20.20.190:FF:000084">
    <property type="match status" value="1"/>
</dbReference>
<dbReference type="Gene3D" id="2.60.40.150">
    <property type="entry name" value="C2 domain"/>
    <property type="match status" value="1"/>
</dbReference>
<evidence type="ECO:0000256" key="2">
    <source>
        <dbReference type="ARBA" id="ARBA00022801"/>
    </source>
</evidence>
<dbReference type="CDD" id="cd15898">
    <property type="entry name" value="EFh_PI-PLC"/>
    <property type="match status" value="1"/>
</dbReference>
<dbReference type="Proteomes" id="UP000275408">
    <property type="component" value="Unassembled WGS sequence"/>
</dbReference>
<dbReference type="EC" id="3.1.4.11" evidence="6"/>
<dbReference type="InterPro" id="IPR001849">
    <property type="entry name" value="PH_domain"/>
</dbReference>
<dbReference type="Pfam" id="PF00387">
    <property type="entry name" value="PI-PLC-Y"/>
    <property type="match status" value="1"/>
</dbReference>
<comment type="caution">
    <text evidence="10">The sequence shown here is derived from an EMBL/GenBank/DDBJ whole genome shotgun (WGS) entry which is preliminary data.</text>
</comment>
<evidence type="ECO:0000256" key="6">
    <source>
        <dbReference type="RuleBase" id="RU361133"/>
    </source>
</evidence>
<dbReference type="SMART" id="SM00233">
    <property type="entry name" value="PH"/>
    <property type="match status" value="2"/>
</dbReference>
<feature type="domain" description="PI-PLC Y-box" evidence="9">
    <location>
        <begin position="726"/>
        <end position="839"/>
    </location>
</feature>
<evidence type="ECO:0000256" key="3">
    <source>
        <dbReference type="ARBA" id="ARBA00022963"/>
    </source>
</evidence>
<dbReference type="PANTHER" id="PTHR10336">
    <property type="entry name" value="PHOSPHOINOSITIDE-SPECIFIC PHOSPHOLIPASE C FAMILY PROTEIN"/>
    <property type="match status" value="1"/>
</dbReference>
<dbReference type="Gene3D" id="3.20.20.190">
    <property type="entry name" value="Phosphatidylinositol (PI) phosphodiesterase"/>
    <property type="match status" value="1"/>
</dbReference>
<dbReference type="PANTHER" id="PTHR10336:SF80">
    <property type="entry name" value="C2 DOMAIN-CONTAINING PROTEIN"/>
    <property type="match status" value="1"/>
</dbReference>
<keyword evidence="11" id="KW-1185">Reference proteome</keyword>
<sequence>MNYLEGRVTRSLERQRSRTTFSQESTAVVKSGYLWKISHHPGRTSSRSRYFVLTKSSLDHFRNHNREKLKGSLPLAAIDAVEKLREINNSLKITGPFKHPLILQASGIKECQEWIEAIENGIQQWCLDSDANSSLHKEDEIDSLQCSLNAAPKMKMLYPSLFCPVGDGVLISAASELHQEFPMIKYARIGRSIPHERVFKLDKDNLHIMWKKRGKGHSFSFTNTLCLDRVIEVRCGQQTKNFVKFPYNEVEEQSFSLMFEKQQGEWSQLCSLDLICDSEKAYEKWTSAMREVIYSRDQRVNRHKFDGVDPIVLWLKRHWSVMSSRHSKGISVDQALSFAQQCSGAKRKLMRNYVKDVLEAQCGMAQHNENLLWNSFVMLFNSLNKQPKLYEMFCKYAKEYPDLGMTPAEFAEFLNREQEETLSLAACARLMSAHDKFHMIFKQRCAGDNPDFFRLSKSLLSYHGFLSYLRSEDNSAVNPEEKTVHQDMDQPLSDYFINSSHNTYLTGRQLKGKSSLEAYVRALLQGCRCLELDCWDGPDEPVITHGLTLTSKVRFRDVVQVIKEYAFETTDFPLILSLENHCCEQQQAIMADIFVSELGDMLATNNLCDEMSINTLPSPNQLKRKILLKGKIKVKKKHKISTAITPIISVSIWTPRLCKGSVGLTPRVKKTSRVLVSSQSEAMLARTPSSQSLGTRLRSSTTTTLTDDKSSTSEEQYHIVPLEDAMGKLIVYMRAVPYKRSEVSGDCCEMYSFNDGAAQDAITGHPRDILYLANKHIVRTYPKGSRVDSSNYNPQTMWNAGIQMVAINFQKPDFSMHLNQGKFRKNGGCGYILKPDSLRNREKSNYHPMIKESPKNGKSCYFTIEVLSGQYLHLDQDSYLPIRVDIEIVGVPQDCASLSTEPTMDKLNPQFENAKRLFKIIMPELCLVYFKVHLLNRNKSRIIFQNVLSLDSLRPGKTRLHYIRLRSPTGVEIPHSGLFVRIKLQEFEPSSCIVKGTSRERLLTF</sequence>
<dbReference type="CDD" id="cd08558">
    <property type="entry name" value="PI-PLCc_eukaryota"/>
    <property type="match status" value="1"/>
</dbReference>